<dbReference type="Proteomes" id="UP001234178">
    <property type="component" value="Unassembled WGS sequence"/>
</dbReference>
<gene>
    <name evidence="1" type="ORF">OUZ56_031838</name>
</gene>
<keyword evidence="2" id="KW-1185">Reference proteome</keyword>
<reference evidence="1 2" key="1">
    <citation type="journal article" date="2023" name="Nucleic Acids Res.">
        <title>The hologenome of Daphnia magna reveals possible DNA methylation and microbiome-mediated evolution of the host genome.</title>
        <authorList>
            <person name="Chaturvedi A."/>
            <person name="Li X."/>
            <person name="Dhandapani V."/>
            <person name="Marshall H."/>
            <person name="Kissane S."/>
            <person name="Cuenca-Cambronero M."/>
            <person name="Asole G."/>
            <person name="Calvet F."/>
            <person name="Ruiz-Romero M."/>
            <person name="Marangio P."/>
            <person name="Guigo R."/>
            <person name="Rago D."/>
            <person name="Mirbahai L."/>
            <person name="Eastwood N."/>
            <person name="Colbourne J.K."/>
            <person name="Zhou J."/>
            <person name="Mallon E."/>
            <person name="Orsini L."/>
        </authorList>
    </citation>
    <scope>NUCLEOTIDE SEQUENCE [LARGE SCALE GENOMIC DNA]</scope>
    <source>
        <strain evidence="1">LRV0_1</strain>
    </source>
</reference>
<proteinExistence type="predicted"/>
<comment type="caution">
    <text evidence="1">The sequence shown here is derived from an EMBL/GenBank/DDBJ whole genome shotgun (WGS) entry which is preliminary data.</text>
</comment>
<sequence>MLMVDNTVQLGSVGSRRSTTRSDPVGNVHNPLLVCYPPLGQYYSQYKMAKKYSIGVAKKPEISSSRQELRNPTAI</sequence>
<evidence type="ECO:0000313" key="2">
    <source>
        <dbReference type="Proteomes" id="UP001234178"/>
    </source>
</evidence>
<accession>A0ABQ9ZVD2</accession>
<name>A0ABQ9ZVD2_9CRUS</name>
<organism evidence="1 2">
    <name type="scientific">Daphnia magna</name>
    <dbReference type="NCBI Taxonomy" id="35525"/>
    <lineage>
        <taxon>Eukaryota</taxon>
        <taxon>Metazoa</taxon>
        <taxon>Ecdysozoa</taxon>
        <taxon>Arthropoda</taxon>
        <taxon>Crustacea</taxon>
        <taxon>Branchiopoda</taxon>
        <taxon>Diplostraca</taxon>
        <taxon>Cladocera</taxon>
        <taxon>Anomopoda</taxon>
        <taxon>Daphniidae</taxon>
        <taxon>Daphnia</taxon>
    </lineage>
</organism>
<dbReference type="EMBL" id="JAOYFB010000005">
    <property type="protein sequence ID" value="KAK4016873.1"/>
    <property type="molecule type" value="Genomic_DNA"/>
</dbReference>
<evidence type="ECO:0000313" key="1">
    <source>
        <dbReference type="EMBL" id="KAK4016873.1"/>
    </source>
</evidence>
<protein>
    <submittedName>
        <fullName evidence="1">Uncharacterized protein</fullName>
    </submittedName>
</protein>